<keyword evidence="3" id="KW-0804">Transcription</keyword>
<evidence type="ECO:0000256" key="1">
    <source>
        <dbReference type="ARBA" id="ARBA00023015"/>
    </source>
</evidence>
<evidence type="ECO:0000256" key="2">
    <source>
        <dbReference type="ARBA" id="ARBA00023125"/>
    </source>
</evidence>
<dbReference type="PANTHER" id="PTHR46796">
    <property type="entry name" value="HTH-TYPE TRANSCRIPTIONAL ACTIVATOR RHAS-RELATED"/>
    <property type="match status" value="1"/>
</dbReference>
<organism evidence="5 6">
    <name type="scientific">Pseudotabrizicola alkalilacus</name>
    <dbReference type="NCBI Taxonomy" id="2305252"/>
    <lineage>
        <taxon>Bacteria</taxon>
        <taxon>Pseudomonadati</taxon>
        <taxon>Pseudomonadota</taxon>
        <taxon>Alphaproteobacteria</taxon>
        <taxon>Rhodobacterales</taxon>
        <taxon>Paracoccaceae</taxon>
        <taxon>Pseudotabrizicola</taxon>
    </lineage>
</organism>
<keyword evidence="6" id="KW-1185">Reference proteome</keyword>
<dbReference type="GO" id="GO:0043565">
    <property type="term" value="F:sequence-specific DNA binding"/>
    <property type="evidence" value="ECO:0007669"/>
    <property type="project" value="InterPro"/>
</dbReference>
<sequence>MTSHDGFHRWDHSAARQVRHTVFPDGCRDVLVIQDACGAISVKLTGFDLRPRAVVTEAGTRITGYRLRPGAEISPELLTRVAAEPGRVAEILGNALGAWGEVDDTILALTLPDATAGRVARDQGVSLRTLQRHFASQSLPPPEFWRLLGRARRAVLRLAQGRPLAEVACDCGFSDQAHMTRDLLRWFGTTPARLRRDGPALAVLAQPALGNWTTEQISTR</sequence>
<dbReference type="RefSeq" id="WP_118150327.1">
    <property type="nucleotide sequence ID" value="NZ_QWEY01000002.1"/>
</dbReference>
<dbReference type="EMBL" id="QWEY01000002">
    <property type="protein sequence ID" value="RGP38279.1"/>
    <property type="molecule type" value="Genomic_DNA"/>
</dbReference>
<gene>
    <name evidence="5" type="ORF">D1012_05485</name>
</gene>
<name>A0A411Z5F6_9RHOB</name>
<evidence type="ECO:0000313" key="6">
    <source>
        <dbReference type="Proteomes" id="UP000284547"/>
    </source>
</evidence>
<dbReference type="AlphaFoldDB" id="A0A411Z5F6"/>
<dbReference type="GO" id="GO:0003700">
    <property type="term" value="F:DNA-binding transcription factor activity"/>
    <property type="evidence" value="ECO:0007669"/>
    <property type="project" value="InterPro"/>
</dbReference>
<dbReference type="SUPFAM" id="SSF46689">
    <property type="entry name" value="Homeodomain-like"/>
    <property type="match status" value="1"/>
</dbReference>
<dbReference type="SMART" id="SM00342">
    <property type="entry name" value="HTH_ARAC"/>
    <property type="match status" value="1"/>
</dbReference>
<comment type="caution">
    <text evidence="5">The sequence shown here is derived from an EMBL/GenBank/DDBJ whole genome shotgun (WGS) entry which is preliminary data.</text>
</comment>
<evidence type="ECO:0000256" key="3">
    <source>
        <dbReference type="ARBA" id="ARBA00023163"/>
    </source>
</evidence>
<feature type="domain" description="HTH araC/xylS-type" evidence="4">
    <location>
        <begin position="119"/>
        <end position="197"/>
    </location>
</feature>
<keyword evidence="1" id="KW-0805">Transcription regulation</keyword>
<reference evidence="5 6" key="1">
    <citation type="submission" date="2018-08" db="EMBL/GenBank/DDBJ databases">
        <title>Flavobacterium tibetense sp. nov., isolated from a wetland YonghuCo on Tibetan Plateau.</title>
        <authorList>
            <person name="Phurbu D."/>
            <person name="Lu H."/>
            <person name="Xing P."/>
        </authorList>
    </citation>
    <scope>NUCLEOTIDE SEQUENCE [LARGE SCALE GENOMIC DNA]</scope>
    <source>
        <strain evidence="5 6">DJC</strain>
    </source>
</reference>
<dbReference type="PROSITE" id="PS01124">
    <property type="entry name" value="HTH_ARAC_FAMILY_2"/>
    <property type="match status" value="1"/>
</dbReference>
<accession>A0A411Z5F6</accession>
<proteinExistence type="predicted"/>
<dbReference type="InterPro" id="IPR018060">
    <property type="entry name" value="HTH_AraC"/>
</dbReference>
<dbReference type="InterPro" id="IPR050204">
    <property type="entry name" value="AraC_XylS_family_regulators"/>
</dbReference>
<dbReference type="Pfam" id="PF12833">
    <property type="entry name" value="HTH_18"/>
    <property type="match status" value="1"/>
</dbReference>
<keyword evidence="2" id="KW-0238">DNA-binding</keyword>
<dbReference type="OrthoDB" id="2559672at2"/>
<dbReference type="Gene3D" id="1.10.10.60">
    <property type="entry name" value="Homeodomain-like"/>
    <property type="match status" value="1"/>
</dbReference>
<evidence type="ECO:0000259" key="4">
    <source>
        <dbReference type="PROSITE" id="PS01124"/>
    </source>
</evidence>
<dbReference type="InterPro" id="IPR009057">
    <property type="entry name" value="Homeodomain-like_sf"/>
</dbReference>
<protein>
    <submittedName>
        <fullName evidence="5">AraC family transcriptional regulator</fullName>
    </submittedName>
</protein>
<evidence type="ECO:0000313" key="5">
    <source>
        <dbReference type="EMBL" id="RGP38279.1"/>
    </source>
</evidence>
<dbReference type="Proteomes" id="UP000284547">
    <property type="component" value="Unassembled WGS sequence"/>
</dbReference>